<sequence length="262" mass="30207">MANNPNPNPNPNCSSTVARSYPMNSITQQQPSSSSTHHNKICNKELFVLCLIALCWICIFVLLGVTIYDDVESHKHITSRLNVNFVSLSYYNNNNLNLNHSSADLPLQTFYEISFNFTMHNQHRNPSIKYLDIQAQVLYFDDFLTDKESIPSFSLAKNESTLFSIKYLVQPKPHLNEQLLEIREVYGMLIFDVHVYWRTHSNEDGWKNYFAKCYDVMLDFDNDTSTTAFMLGGPKQCKIVRTSKYSGGPIFQSIFRAGHMEM</sequence>
<name>A0ACB7US85_DIOAL</name>
<gene>
    <name evidence="1" type="ORF">IHE45_14G064200</name>
</gene>
<dbReference type="Proteomes" id="UP000827976">
    <property type="component" value="Chromosome 14"/>
</dbReference>
<evidence type="ECO:0000313" key="1">
    <source>
        <dbReference type="EMBL" id="KAH7663563.1"/>
    </source>
</evidence>
<dbReference type="EMBL" id="CM037024">
    <property type="protein sequence ID" value="KAH7663563.1"/>
    <property type="molecule type" value="Genomic_DNA"/>
</dbReference>
<accession>A0ACB7US85</accession>
<organism evidence="1 2">
    <name type="scientific">Dioscorea alata</name>
    <name type="common">Purple yam</name>
    <dbReference type="NCBI Taxonomy" id="55571"/>
    <lineage>
        <taxon>Eukaryota</taxon>
        <taxon>Viridiplantae</taxon>
        <taxon>Streptophyta</taxon>
        <taxon>Embryophyta</taxon>
        <taxon>Tracheophyta</taxon>
        <taxon>Spermatophyta</taxon>
        <taxon>Magnoliopsida</taxon>
        <taxon>Liliopsida</taxon>
        <taxon>Dioscoreales</taxon>
        <taxon>Dioscoreaceae</taxon>
        <taxon>Dioscorea</taxon>
    </lineage>
</organism>
<proteinExistence type="predicted"/>
<comment type="caution">
    <text evidence="1">The sequence shown here is derived from an EMBL/GenBank/DDBJ whole genome shotgun (WGS) entry which is preliminary data.</text>
</comment>
<keyword evidence="2" id="KW-1185">Reference proteome</keyword>
<reference evidence="2" key="1">
    <citation type="journal article" date="2022" name="Nat. Commun.">
        <title>Chromosome evolution and the genetic basis of agronomically important traits in greater yam.</title>
        <authorList>
            <person name="Bredeson J.V."/>
            <person name="Lyons J.B."/>
            <person name="Oniyinde I.O."/>
            <person name="Okereke N.R."/>
            <person name="Kolade O."/>
            <person name="Nnabue I."/>
            <person name="Nwadili C.O."/>
            <person name="Hribova E."/>
            <person name="Parker M."/>
            <person name="Nwogha J."/>
            <person name="Shu S."/>
            <person name="Carlson J."/>
            <person name="Kariba R."/>
            <person name="Muthemba S."/>
            <person name="Knop K."/>
            <person name="Barton G.J."/>
            <person name="Sherwood A.V."/>
            <person name="Lopez-Montes A."/>
            <person name="Asiedu R."/>
            <person name="Jamnadass R."/>
            <person name="Muchugi A."/>
            <person name="Goodstein D."/>
            <person name="Egesi C.N."/>
            <person name="Featherston J."/>
            <person name="Asfaw A."/>
            <person name="Simpson G.G."/>
            <person name="Dolezel J."/>
            <person name="Hendre P.S."/>
            <person name="Van Deynze A."/>
            <person name="Kumar P.L."/>
            <person name="Obidiegwu J.E."/>
            <person name="Bhattacharjee R."/>
            <person name="Rokhsar D.S."/>
        </authorList>
    </citation>
    <scope>NUCLEOTIDE SEQUENCE [LARGE SCALE GENOMIC DNA]</scope>
    <source>
        <strain evidence="2">cv. TDa95/00328</strain>
    </source>
</reference>
<protein>
    <submittedName>
        <fullName evidence="1">Uncharacterized protein</fullName>
    </submittedName>
</protein>
<evidence type="ECO:0000313" key="2">
    <source>
        <dbReference type="Proteomes" id="UP000827976"/>
    </source>
</evidence>